<feature type="non-terminal residue" evidence="2">
    <location>
        <position position="1"/>
    </location>
</feature>
<protein>
    <submittedName>
        <fullName evidence="2">Uncharacterized protein</fullName>
    </submittedName>
</protein>
<organism evidence="2 3">
    <name type="scientific">Ilex paraguariensis</name>
    <name type="common">yerba mate</name>
    <dbReference type="NCBI Taxonomy" id="185542"/>
    <lineage>
        <taxon>Eukaryota</taxon>
        <taxon>Viridiplantae</taxon>
        <taxon>Streptophyta</taxon>
        <taxon>Embryophyta</taxon>
        <taxon>Tracheophyta</taxon>
        <taxon>Spermatophyta</taxon>
        <taxon>Magnoliopsida</taxon>
        <taxon>eudicotyledons</taxon>
        <taxon>Gunneridae</taxon>
        <taxon>Pentapetalae</taxon>
        <taxon>asterids</taxon>
        <taxon>campanulids</taxon>
        <taxon>Aquifoliales</taxon>
        <taxon>Aquifoliaceae</taxon>
        <taxon>Ilex</taxon>
    </lineage>
</organism>
<gene>
    <name evidence="1" type="ORF">ILEXP_LOCUS24974</name>
    <name evidence="2" type="ORF">ILEXP_LOCUS48122</name>
</gene>
<keyword evidence="3" id="KW-1185">Reference proteome</keyword>
<accession>A0ABC8U8X0</accession>
<evidence type="ECO:0000313" key="1">
    <source>
        <dbReference type="EMBL" id="CAK9156433.1"/>
    </source>
</evidence>
<dbReference type="AlphaFoldDB" id="A0ABC8U8X0"/>
<sequence length="66" mass="7802">PSPWRKKVKFVGPRLDFEGSLYDDYDLIEPSINFNLEDKVTRRTEELMRDTWKNSCSVEAPPCYFA</sequence>
<proteinExistence type="predicted"/>
<evidence type="ECO:0000313" key="3">
    <source>
        <dbReference type="Proteomes" id="UP001642360"/>
    </source>
</evidence>
<name>A0ABC8U8X0_9AQUA</name>
<evidence type="ECO:0000313" key="2">
    <source>
        <dbReference type="EMBL" id="CAK9178206.1"/>
    </source>
</evidence>
<reference evidence="2 3" key="1">
    <citation type="submission" date="2024-02" db="EMBL/GenBank/DDBJ databases">
        <authorList>
            <person name="Vignale AGUSTIN F."/>
            <person name="Sosa J E."/>
            <person name="Modenutti C."/>
        </authorList>
    </citation>
    <scope>NUCLEOTIDE SEQUENCE [LARGE SCALE GENOMIC DNA]</scope>
</reference>
<dbReference type="Proteomes" id="UP001642360">
    <property type="component" value="Unassembled WGS sequence"/>
</dbReference>
<dbReference type="EMBL" id="CAUOFW020007257">
    <property type="protein sequence ID" value="CAK9178206.1"/>
    <property type="molecule type" value="Genomic_DNA"/>
</dbReference>
<dbReference type="EMBL" id="CAUOFW020002858">
    <property type="protein sequence ID" value="CAK9156433.1"/>
    <property type="molecule type" value="Genomic_DNA"/>
</dbReference>
<comment type="caution">
    <text evidence="2">The sequence shown here is derived from an EMBL/GenBank/DDBJ whole genome shotgun (WGS) entry which is preliminary data.</text>
</comment>